<name>A0A517MY09_9BACT</name>
<dbReference type="AlphaFoldDB" id="A0A517MY09"/>
<evidence type="ECO:0000313" key="2">
    <source>
        <dbReference type="Proteomes" id="UP000319852"/>
    </source>
</evidence>
<dbReference type="KEGG" id="amob:HG15A2_30980"/>
<keyword evidence="2" id="KW-1185">Reference proteome</keyword>
<reference evidence="1 2" key="1">
    <citation type="submission" date="2019-02" db="EMBL/GenBank/DDBJ databases">
        <title>Deep-cultivation of Planctomycetes and their phenomic and genomic characterization uncovers novel biology.</title>
        <authorList>
            <person name="Wiegand S."/>
            <person name="Jogler M."/>
            <person name="Boedeker C."/>
            <person name="Pinto D."/>
            <person name="Vollmers J."/>
            <person name="Rivas-Marin E."/>
            <person name="Kohn T."/>
            <person name="Peeters S.H."/>
            <person name="Heuer A."/>
            <person name="Rast P."/>
            <person name="Oberbeckmann S."/>
            <person name="Bunk B."/>
            <person name="Jeske O."/>
            <person name="Meyerdierks A."/>
            <person name="Storesund J.E."/>
            <person name="Kallscheuer N."/>
            <person name="Luecker S."/>
            <person name="Lage O.M."/>
            <person name="Pohl T."/>
            <person name="Merkel B.J."/>
            <person name="Hornburger P."/>
            <person name="Mueller R.-W."/>
            <person name="Bruemmer F."/>
            <person name="Labrenz M."/>
            <person name="Spormann A.M."/>
            <person name="Op den Camp H."/>
            <person name="Overmann J."/>
            <person name="Amann R."/>
            <person name="Jetten M.S.M."/>
            <person name="Mascher T."/>
            <person name="Medema M.H."/>
            <person name="Devos D.P."/>
            <person name="Kaster A.-K."/>
            <person name="Ovreas L."/>
            <person name="Rohde M."/>
            <person name="Galperin M.Y."/>
            <person name="Jogler C."/>
        </authorList>
    </citation>
    <scope>NUCLEOTIDE SEQUENCE [LARGE SCALE GENOMIC DNA]</scope>
    <source>
        <strain evidence="1 2">HG15A2</strain>
    </source>
</reference>
<dbReference type="Proteomes" id="UP000319852">
    <property type="component" value="Chromosome"/>
</dbReference>
<organism evidence="1 2">
    <name type="scientific">Adhaeretor mobilis</name>
    <dbReference type="NCBI Taxonomy" id="1930276"/>
    <lineage>
        <taxon>Bacteria</taxon>
        <taxon>Pseudomonadati</taxon>
        <taxon>Planctomycetota</taxon>
        <taxon>Planctomycetia</taxon>
        <taxon>Pirellulales</taxon>
        <taxon>Lacipirellulaceae</taxon>
        <taxon>Adhaeretor</taxon>
    </lineage>
</organism>
<gene>
    <name evidence="1" type="ORF">HG15A2_30980</name>
</gene>
<dbReference type="EMBL" id="CP036263">
    <property type="protein sequence ID" value="QDS99768.1"/>
    <property type="molecule type" value="Genomic_DNA"/>
</dbReference>
<proteinExistence type="predicted"/>
<sequence length="53" mass="6086">MLNVETYQARHDRVHGLEECGDLTSQDCTTTLRVVFGPSDTYCRDILELAKKR</sequence>
<evidence type="ECO:0000313" key="1">
    <source>
        <dbReference type="EMBL" id="QDS99768.1"/>
    </source>
</evidence>
<protein>
    <submittedName>
        <fullName evidence="1">Uncharacterized protein</fullName>
    </submittedName>
</protein>
<accession>A0A517MY09</accession>